<dbReference type="GO" id="GO:0046872">
    <property type="term" value="F:metal ion binding"/>
    <property type="evidence" value="ECO:0007669"/>
    <property type="project" value="UniProtKB-KW"/>
</dbReference>
<feature type="binding site" evidence="13">
    <location>
        <position position="436"/>
    </location>
    <ligand>
        <name>K(+)</name>
        <dbReference type="ChEBI" id="CHEBI:29103"/>
    </ligand>
</feature>
<feature type="binding site" evidence="13">
    <location>
        <position position="435"/>
    </location>
    <ligand>
        <name>K(+)</name>
        <dbReference type="ChEBI" id="CHEBI:29103"/>
    </ligand>
</feature>
<feature type="transmembrane region" description="Helical" evidence="14">
    <location>
        <begin position="396"/>
        <end position="417"/>
    </location>
</feature>
<dbReference type="NCBIfam" id="TIGR00933">
    <property type="entry name" value="2a38"/>
    <property type="match status" value="1"/>
</dbReference>
<evidence type="ECO:0000256" key="8">
    <source>
        <dbReference type="ARBA" id="ARBA00022958"/>
    </source>
</evidence>
<dbReference type="AlphaFoldDB" id="A0A2V1GV15"/>
<dbReference type="Proteomes" id="UP000244906">
    <property type="component" value="Unassembled WGS sequence"/>
</dbReference>
<proteinExistence type="inferred from homology"/>
<feature type="transmembrane region" description="Helical" evidence="14">
    <location>
        <begin position="335"/>
        <end position="363"/>
    </location>
</feature>
<reference evidence="15 16" key="1">
    <citation type="submission" date="2018-04" db="EMBL/GenBank/DDBJ databases">
        <title>Thalassorhabdus spongiae gen. nov., sp. nov., isolated from a marine sponge in South-West Iceland.</title>
        <authorList>
            <person name="Knobloch S."/>
            <person name="Daussin A."/>
            <person name="Johannsson R."/>
            <person name="Marteinsson V.T."/>
        </authorList>
    </citation>
    <scope>NUCLEOTIDE SEQUENCE [LARGE SCALE GENOMIC DNA]</scope>
    <source>
        <strain evidence="15 16">Hp12</strain>
    </source>
</reference>
<evidence type="ECO:0000256" key="12">
    <source>
        <dbReference type="PIRNR" id="PIRNR006247"/>
    </source>
</evidence>
<comment type="subcellular location">
    <subcellularLocation>
        <location evidence="1 12">Cell inner membrane</location>
        <topology evidence="1 12">Multi-pass membrane protein</topology>
    </subcellularLocation>
</comment>
<dbReference type="RefSeq" id="WP_116687509.1">
    <property type="nucleotide sequence ID" value="NZ_CAWNYD010000005.1"/>
</dbReference>
<evidence type="ECO:0000256" key="10">
    <source>
        <dbReference type="ARBA" id="ARBA00023065"/>
    </source>
</evidence>
<feature type="binding site" evidence="13">
    <location>
        <position position="111"/>
    </location>
    <ligand>
        <name>K(+)</name>
        <dbReference type="ChEBI" id="CHEBI:29103"/>
    </ligand>
</feature>
<feature type="transmembrane region" description="Helical" evidence="14">
    <location>
        <begin position="136"/>
        <end position="163"/>
    </location>
</feature>
<gene>
    <name evidence="15" type="ORF">DC094_12835</name>
</gene>
<feature type="binding site" evidence="13">
    <location>
        <position position="318"/>
    </location>
    <ligand>
        <name>K(+)</name>
        <dbReference type="ChEBI" id="CHEBI:29103"/>
    </ligand>
</feature>
<dbReference type="EMBL" id="QDDL01000005">
    <property type="protein sequence ID" value="PVZ68181.1"/>
    <property type="molecule type" value="Genomic_DNA"/>
</dbReference>
<dbReference type="InterPro" id="IPR003445">
    <property type="entry name" value="Cat_transpt"/>
</dbReference>
<dbReference type="Pfam" id="PF02386">
    <property type="entry name" value="TrkH"/>
    <property type="match status" value="1"/>
</dbReference>
<keyword evidence="7 14" id="KW-0812">Transmembrane</keyword>
<evidence type="ECO:0000256" key="4">
    <source>
        <dbReference type="ARBA" id="ARBA00022475"/>
    </source>
</evidence>
<keyword evidence="5 12" id="KW-0997">Cell inner membrane</keyword>
<feature type="transmembrane region" description="Helical" evidence="14">
    <location>
        <begin position="12"/>
        <end position="32"/>
    </location>
</feature>
<dbReference type="PANTHER" id="PTHR32024:SF2">
    <property type="entry name" value="TRK SYSTEM POTASSIUM UPTAKE PROTEIN TRKG-RELATED"/>
    <property type="match status" value="1"/>
</dbReference>
<keyword evidence="3 12" id="KW-0813">Transport</keyword>
<feature type="binding site" evidence="13">
    <location>
        <position position="220"/>
    </location>
    <ligand>
        <name>K(+)</name>
        <dbReference type="ChEBI" id="CHEBI:29103"/>
    </ligand>
</feature>
<keyword evidence="13" id="KW-0479">Metal-binding</keyword>
<evidence type="ECO:0000256" key="14">
    <source>
        <dbReference type="SAM" id="Phobius"/>
    </source>
</evidence>
<evidence type="ECO:0000313" key="15">
    <source>
        <dbReference type="EMBL" id="PVZ68181.1"/>
    </source>
</evidence>
<keyword evidence="11 12" id="KW-0472">Membrane</keyword>
<dbReference type="PANTHER" id="PTHR32024">
    <property type="entry name" value="TRK SYSTEM POTASSIUM UPTAKE PROTEIN TRKG-RELATED"/>
    <property type="match status" value="1"/>
</dbReference>
<feature type="binding site" evidence="13">
    <location>
        <position position="319"/>
    </location>
    <ligand>
        <name>K(+)</name>
        <dbReference type="ChEBI" id="CHEBI:29103"/>
    </ligand>
</feature>
<evidence type="ECO:0000256" key="3">
    <source>
        <dbReference type="ARBA" id="ARBA00022448"/>
    </source>
</evidence>
<feature type="transmembrane region" description="Helical" evidence="14">
    <location>
        <begin position="184"/>
        <end position="201"/>
    </location>
</feature>
<organism evidence="15 16">
    <name type="scientific">Pelagibaculum spongiae</name>
    <dbReference type="NCBI Taxonomy" id="2080658"/>
    <lineage>
        <taxon>Bacteria</taxon>
        <taxon>Pseudomonadati</taxon>
        <taxon>Pseudomonadota</taxon>
        <taxon>Gammaproteobacteria</taxon>
        <taxon>Oceanospirillales</taxon>
        <taxon>Pelagibaculum</taxon>
    </lineage>
</organism>
<evidence type="ECO:0000256" key="6">
    <source>
        <dbReference type="ARBA" id="ARBA00022538"/>
    </source>
</evidence>
<evidence type="ECO:0000256" key="1">
    <source>
        <dbReference type="ARBA" id="ARBA00004429"/>
    </source>
</evidence>
<dbReference type="PIRSF" id="PIRSF006247">
    <property type="entry name" value="TrkH"/>
    <property type="match status" value="1"/>
</dbReference>
<keyword evidence="6 12" id="KW-0633">Potassium transport</keyword>
<feature type="transmembrane region" description="Helical" evidence="14">
    <location>
        <begin position="38"/>
        <end position="57"/>
    </location>
</feature>
<dbReference type="GO" id="GO:0005886">
    <property type="term" value="C:plasma membrane"/>
    <property type="evidence" value="ECO:0007669"/>
    <property type="project" value="UniProtKB-SubCell"/>
</dbReference>
<evidence type="ECO:0000256" key="9">
    <source>
        <dbReference type="ARBA" id="ARBA00022989"/>
    </source>
</evidence>
<dbReference type="InterPro" id="IPR004772">
    <property type="entry name" value="TrkH"/>
</dbReference>
<evidence type="ECO:0000256" key="7">
    <source>
        <dbReference type="ARBA" id="ARBA00022692"/>
    </source>
</evidence>
<feature type="transmembrane region" description="Helical" evidence="14">
    <location>
        <begin position="277"/>
        <end position="297"/>
    </location>
</feature>
<feature type="binding site" evidence="13">
    <location>
        <position position="112"/>
    </location>
    <ligand>
        <name>K(+)</name>
        <dbReference type="ChEBI" id="CHEBI:29103"/>
    </ligand>
</feature>
<accession>A0A2V1GV15</accession>
<feature type="binding site" evidence="13">
    <location>
        <position position="221"/>
    </location>
    <ligand>
        <name>K(+)</name>
        <dbReference type="ChEBI" id="CHEBI:29103"/>
    </ligand>
</feature>
<keyword evidence="8 12" id="KW-0630">Potassium</keyword>
<keyword evidence="9 14" id="KW-1133">Transmembrane helix</keyword>
<feature type="transmembrane region" description="Helical" evidence="14">
    <location>
        <begin position="69"/>
        <end position="90"/>
    </location>
</feature>
<evidence type="ECO:0000256" key="2">
    <source>
        <dbReference type="ARBA" id="ARBA00009137"/>
    </source>
</evidence>
<comment type="similarity">
    <text evidence="2 12">Belongs to the TrkH potassium transport family.</text>
</comment>
<sequence length="483" mass="52899">MQLATIIRILGVLLMLFSFTMLAPFAVSLWYGDSAMTAFGAAYLLILISGFILWLPFRGHRRELRVRDGFLIVVLFWTVLGASGAVPLMLADNPGMSLTDAMFESISGLTTTGATVITGIDSLPKSILFYRQQLQWMGGMGIIVLAVAILPMLGIGGMQLYRAETPGPMKDSKLTARISETAKTLWYIYVWLTVACALAYWLAGMDLFDAICHSFSTIAIGGFSTHDASMGYFDSALIDYIAIFFMVVAGVNFSLHFVTFRSVSLGHYWRDPELKTYLMILGATSALVIGALSFTNVYDGEMDTFRHALFQTVSMATTTGFATQNFSAWPIYLPALLIFVSFVGGCAGSTGGGMKVIRILLLFKQGMREIRRLIHPNGVFLIKIGGSPLPDRILEAVWGFFAAYVLLFAIMMVMLMATGLDQVTSFSAVAAALNNLGPGLGSVAAHYGEINDFSKWILSFAMLMGRLEIFTLLVLFTPTFWKS</sequence>
<feature type="transmembrane region" description="Helical" evidence="14">
    <location>
        <begin position="237"/>
        <end position="257"/>
    </location>
</feature>
<name>A0A2V1GV15_9GAMM</name>
<dbReference type="GO" id="GO:0015379">
    <property type="term" value="F:potassium:chloride symporter activity"/>
    <property type="evidence" value="ECO:0007669"/>
    <property type="project" value="InterPro"/>
</dbReference>
<evidence type="ECO:0000313" key="16">
    <source>
        <dbReference type="Proteomes" id="UP000244906"/>
    </source>
</evidence>
<feature type="transmembrane region" description="Helical" evidence="14">
    <location>
        <begin position="456"/>
        <end position="481"/>
    </location>
</feature>
<comment type="caution">
    <text evidence="15">The sequence shown here is derived from an EMBL/GenBank/DDBJ whole genome shotgun (WGS) entry which is preliminary data.</text>
</comment>
<keyword evidence="16" id="KW-1185">Reference proteome</keyword>
<keyword evidence="4 12" id="KW-1003">Cell membrane</keyword>
<dbReference type="OrthoDB" id="9810952at2"/>
<protein>
    <recommendedName>
        <fullName evidence="12">Trk system potassium uptake protein</fullName>
    </recommendedName>
</protein>
<evidence type="ECO:0000256" key="13">
    <source>
        <dbReference type="PIRSR" id="PIRSR006247-1"/>
    </source>
</evidence>
<keyword evidence="10 12" id="KW-0406">Ion transport</keyword>
<evidence type="ECO:0000256" key="5">
    <source>
        <dbReference type="ARBA" id="ARBA00022519"/>
    </source>
</evidence>
<evidence type="ECO:0000256" key="11">
    <source>
        <dbReference type="ARBA" id="ARBA00023136"/>
    </source>
</evidence>